<feature type="transmembrane region" description="Helical" evidence="1">
    <location>
        <begin position="189"/>
        <end position="206"/>
    </location>
</feature>
<keyword evidence="1" id="KW-1133">Transmembrane helix</keyword>
<dbReference type="PANTHER" id="PTHR40761:SF1">
    <property type="entry name" value="CONSERVED INTEGRAL MEMBRANE ALANINE VALINE AND LEUCINE RICH PROTEIN-RELATED"/>
    <property type="match status" value="1"/>
</dbReference>
<sequence>MSGYLELVVSTALYGLGIVAQTVAAQRADRRPGTGMGLLARLAKDRLYLFGFAGQVGGFGFAFLARAELPLYLVQAGSSCAVGLATAFGLLVLKWHVRPVEIAVLVMMAAGLVLLVTASESSVAKDIPAVPGLILLGLPLLVVVFGTRAMQNTNAVMISVLAGVAFAVVAIIGRSVADGSVLDVLLNPLTWLMIVAALIGQSRLAVALQRGTATSSVAAMDATTVVLTSIVGIGMLGDRITPGWEWAVGFGMTLVVAGVLTLGAPSRVAAGAAT</sequence>
<keyword evidence="1" id="KW-0812">Transmembrane</keyword>
<dbReference type="AlphaFoldDB" id="A0A0F0H9X5"/>
<feature type="transmembrane region" description="Helical" evidence="1">
    <location>
        <begin position="243"/>
        <end position="264"/>
    </location>
</feature>
<dbReference type="PANTHER" id="PTHR40761">
    <property type="entry name" value="CONSERVED INTEGRAL MEMBRANE ALANINE VALINE AND LEUCINE RICH PROTEIN-RELATED"/>
    <property type="match status" value="1"/>
</dbReference>
<dbReference type="InterPro" id="IPR037185">
    <property type="entry name" value="EmrE-like"/>
</dbReference>
<keyword evidence="3" id="KW-1185">Reference proteome</keyword>
<keyword evidence="1" id="KW-0472">Membrane</keyword>
<feature type="transmembrane region" description="Helical" evidence="1">
    <location>
        <begin position="218"/>
        <end position="237"/>
    </location>
</feature>
<dbReference type="eggNOG" id="COG0697">
    <property type="taxonomic scope" value="Bacteria"/>
</dbReference>
<accession>A0A0F0H9X5</accession>
<dbReference type="PATRIC" id="fig|68170.10.peg.4918"/>
<evidence type="ECO:0000313" key="2">
    <source>
        <dbReference type="EMBL" id="KJK52325.1"/>
    </source>
</evidence>
<feature type="transmembrane region" description="Helical" evidence="1">
    <location>
        <begin position="47"/>
        <end position="65"/>
    </location>
</feature>
<dbReference type="OrthoDB" id="3357727at2"/>
<feature type="transmembrane region" description="Helical" evidence="1">
    <location>
        <begin position="100"/>
        <end position="118"/>
    </location>
</feature>
<reference evidence="2 3" key="1">
    <citation type="submission" date="2015-02" db="EMBL/GenBank/DDBJ databases">
        <authorList>
            <person name="Ju K.-S."/>
            <person name="Doroghazi J.R."/>
            <person name="Metcalf W."/>
        </authorList>
    </citation>
    <scope>NUCLEOTIDE SEQUENCE [LARGE SCALE GENOMIC DNA]</scope>
    <source>
        <strain evidence="2 3">NRRL B-16140</strain>
    </source>
</reference>
<dbReference type="RefSeq" id="WP_052684337.1">
    <property type="nucleotide sequence ID" value="NZ_JYJG01000016.1"/>
</dbReference>
<name>A0A0F0H9X5_LENAE</name>
<feature type="transmembrane region" description="Helical" evidence="1">
    <location>
        <begin position="6"/>
        <end position="26"/>
    </location>
</feature>
<proteinExistence type="predicted"/>
<evidence type="ECO:0000313" key="3">
    <source>
        <dbReference type="Proteomes" id="UP000033393"/>
    </source>
</evidence>
<feature type="transmembrane region" description="Helical" evidence="1">
    <location>
        <begin position="156"/>
        <end position="177"/>
    </location>
</feature>
<evidence type="ECO:0008006" key="4">
    <source>
        <dbReference type="Google" id="ProtNLM"/>
    </source>
</evidence>
<dbReference type="EMBL" id="JYJG01000016">
    <property type="protein sequence ID" value="KJK52325.1"/>
    <property type="molecule type" value="Genomic_DNA"/>
</dbReference>
<comment type="caution">
    <text evidence="2">The sequence shown here is derived from an EMBL/GenBank/DDBJ whole genome shotgun (WGS) entry which is preliminary data.</text>
</comment>
<feature type="transmembrane region" description="Helical" evidence="1">
    <location>
        <begin position="130"/>
        <end position="149"/>
    </location>
</feature>
<dbReference type="SUPFAM" id="SSF103481">
    <property type="entry name" value="Multidrug resistance efflux transporter EmrE"/>
    <property type="match status" value="1"/>
</dbReference>
<gene>
    <name evidence="2" type="ORF">UK23_04155</name>
</gene>
<feature type="transmembrane region" description="Helical" evidence="1">
    <location>
        <begin position="71"/>
        <end position="93"/>
    </location>
</feature>
<organism evidence="2 3">
    <name type="scientific">Lentzea aerocolonigenes</name>
    <name type="common">Lechevalieria aerocolonigenes</name>
    <name type="synonym">Saccharothrix aerocolonigenes</name>
    <dbReference type="NCBI Taxonomy" id="68170"/>
    <lineage>
        <taxon>Bacteria</taxon>
        <taxon>Bacillati</taxon>
        <taxon>Actinomycetota</taxon>
        <taxon>Actinomycetes</taxon>
        <taxon>Pseudonocardiales</taxon>
        <taxon>Pseudonocardiaceae</taxon>
        <taxon>Lentzea</taxon>
    </lineage>
</organism>
<dbReference type="Proteomes" id="UP000033393">
    <property type="component" value="Unassembled WGS sequence"/>
</dbReference>
<protein>
    <recommendedName>
        <fullName evidence="4">EamA domain-containing protein</fullName>
    </recommendedName>
</protein>
<evidence type="ECO:0000256" key="1">
    <source>
        <dbReference type="SAM" id="Phobius"/>
    </source>
</evidence>